<dbReference type="PROSITE" id="PS50089">
    <property type="entry name" value="ZF_RING_2"/>
    <property type="match status" value="1"/>
</dbReference>
<accession>A0A2U1NC57</accession>
<dbReference type="PANTHER" id="PTHR16047">
    <property type="entry name" value="RFWD3 PROTEIN"/>
    <property type="match status" value="1"/>
</dbReference>
<feature type="domain" description="RING-type" evidence="3">
    <location>
        <begin position="39"/>
        <end position="85"/>
    </location>
</feature>
<dbReference type="OrthoDB" id="5600418at2759"/>
<evidence type="ECO:0000259" key="3">
    <source>
        <dbReference type="PROSITE" id="PS50089"/>
    </source>
</evidence>
<comment type="caution">
    <text evidence="4">The sequence shown here is derived from an EMBL/GenBank/DDBJ whole genome shotgun (WGS) entry which is preliminary data.</text>
</comment>
<keyword evidence="5" id="KW-1185">Reference proteome</keyword>
<proteinExistence type="predicted"/>
<dbReference type="Pfam" id="PF13639">
    <property type="entry name" value="zf-RING_2"/>
    <property type="match status" value="1"/>
</dbReference>
<dbReference type="GO" id="GO:0005634">
    <property type="term" value="C:nucleus"/>
    <property type="evidence" value="ECO:0007669"/>
    <property type="project" value="InterPro"/>
</dbReference>
<organism evidence="4 5">
    <name type="scientific">Artemisia annua</name>
    <name type="common">Sweet wormwood</name>
    <dbReference type="NCBI Taxonomy" id="35608"/>
    <lineage>
        <taxon>Eukaryota</taxon>
        <taxon>Viridiplantae</taxon>
        <taxon>Streptophyta</taxon>
        <taxon>Embryophyta</taxon>
        <taxon>Tracheophyta</taxon>
        <taxon>Spermatophyta</taxon>
        <taxon>Magnoliopsida</taxon>
        <taxon>eudicotyledons</taxon>
        <taxon>Gunneridae</taxon>
        <taxon>Pentapetalae</taxon>
        <taxon>asterids</taxon>
        <taxon>campanulids</taxon>
        <taxon>Asterales</taxon>
        <taxon>Asteraceae</taxon>
        <taxon>Asteroideae</taxon>
        <taxon>Anthemideae</taxon>
        <taxon>Artemisiinae</taxon>
        <taxon>Artemisia</taxon>
    </lineage>
</organism>
<sequence length="274" mass="32101">MTSPWVSSWMDEDGKTVNGIMVIHDDLKNPKNKCQFDDCSICYKPWSSHGKHQLCSLQCGHMYGLSCIKKWLLQSSSSRKCPQCNTFSSYEDIILLYPPRICVAAHQKASSTRRFPFTKQGYLQFKDYELSRMIDAQKLQAYARKLQADDRDRMVIAIDQQVDALYLREKLAIKWDALKYAEELVLGKQMIDALRRLANPLKLRIDALERRACTFERRACTLGRRIDALERRIDALGQRVDAFESRVNFFCSMYMEHRTRLAQQKKNSKPRWRI</sequence>
<dbReference type="GO" id="GO:0004842">
    <property type="term" value="F:ubiquitin-protein transferase activity"/>
    <property type="evidence" value="ECO:0007669"/>
    <property type="project" value="InterPro"/>
</dbReference>
<dbReference type="GO" id="GO:0036297">
    <property type="term" value="P:interstrand cross-link repair"/>
    <property type="evidence" value="ECO:0007669"/>
    <property type="project" value="InterPro"/>
</dbReference>
<name>A0A2U1NC57_ARTAN</name>
<dbReference type="SMART" id="SM00184">
    <property type="entry name" value="RING"/>
    <property type="match status" value="1"/>
</dbReference>
<keyword evidence="2" id="KW-0175">Coiled coil</keyword>
<gene>
    <name evidence="4" type="ORF">CTI12_AA285230</name>
</gene>
<dbReference type="Gene3D" id="1.20.1270.70">
    <property type="entry name" value="Designed single chain three-helix bundle"/>
    <property type="match status" value="1"/>
</dbReference>
<dbReference type="InterPro" id="IPR037381">
    <property type="entry name" value="RFWD3"/>
</dbReference>
<dbReference type="GO" id="GO:0008270">
    <property type="term" value="F:zinc ion binding"/>
    <property type="evidence" value="ECO:0007669"/>
    <property type="project" value="UniProtKB-KW"/>
</dbReference>
<dbReference type="EMBL" id="PKPP01003139">
    <property type="protein sequence ID" value="PWA71082.1"/>
    <property type="molecule type" value="Genomic_DNA"/>
</dbReference>
<reference evidence="4 5" key="1">
    <citation type="journal article" date="2018" name="Mol. Plant">
        <title>The genome of Artemisia annua provides insight into the evolution of Asteraceae family and artemisinin biosynthesis.</title>
        <authorList>
            <person name="Shen Q."/>
            <person name="Zhang L."/>
            <person name="Liao Z."/>
            <person name="Wang S."/>
            <person name="Yan T."/>
            <person name="Shi P."/>
            <person name="Liu M."/>
            <person name="Fu X."/>
            <person name="Pan Q."/>
            <person name="Wang Y."/>
            <person name="Lv Z."/>
            <person name="Lu X."/>
            <person name="Zhang F."/>
            <person name="Jiang W."/>
            <person name="Ma Y."/>
            <person name="Chen M."/>
            <person name="Hao X."/>
            <person name="Li L."/>
            <person name="Tang Y."/>
            <person name="Lv G."/>
            <person name="Zhou Y."/>
            <person name="Sun X."/>
            <person name="Brodelius P.E."/>
            <person name="Rose J.K.C."/>
            <person name="Tang K."/>
        </authorList>
    </citation>
    <scope>NUCLEOTIDE SEQUENCE [LARGE SCALE GENOMIC DNA]</scope>
    <source>
        <strain evidence="5">cv. Huhao1</strain>
        <tissue evidence="4">Leaf</tissue>
    </source>
</reference>
<evidence type="ECO:0000313" key="5">
    <source>
        <dbReference type="Proteomes" id="UP000245207"/>
    </source>
</evidence>
<dbReference type="SUPFAM" id="SSF57850">
    <property type="entry name" value="RING/U-box"/>
    <property type="match status" value="1"/>
</dbReference>
<evidence type="ECO:0000256" key="2">
    <source>
        <dbReference type="SAM" id="Coils"/>
    </source>
</evidence>
<dbReference type="STRING" id="35608.A0A2U1NC57"/>
<dbReference type="InterPro" id="IPR001841">
    <property type="entry name" value="Znf_RING"/>
</dbReference>
<evidence type="ECO:0000313" key="4">
    <source>
        <dbReference type="EMBL" id="PWA71082.1"/>
    </source>
</evidence>
<dbReference type="InterPro" id="IPR013083">
    <property type="entry name" value="Znf_RING/FYVE/PHD"/>
</dbReference>
<protein>
    <submittedName>
        <fullName evidence="4">Zinc finger, RING/FYVE/PHD-type</fullName>
    </submittedName>
</protein>
<keyword evidence="1" id="KW-0479">Metal-binding</keyword>
<dbReference type="GO" id="GO:0016567">
    <property type="term" value="P:protein ubiquitination"/>
    <property type="evidence" value="ECO:0007669"/>
    <property type="project" value="InterPro"/>
</dbReference>
<feature type="coiled-coil region" evidence="2">
    <location>
        <begin position="191"/>
        <end position="246"/>
    </location>
</feature>
<keyword evidence="1" id="KW-0862">Zinc</keyword>
<keyword evidence="1" id="KW-0863">Zinc-finger</keyword>
<dbReference type="PANTHER" id="PTHR16047:SF7">
    <property type="entry name" value="E3 UBIQUITIN-PROTEIN LIGASE RFWD3"/>
    <property type="match status" value="1"/>
</dbReference>
<evidence type="ECO:0000256" key="1">
    <source>
        <dbReference type="PROSITE-ProRule" id="PRU00175"/>
    </source>
</evidence>
<dbReference type="AlphaFoldDB" id="A0A2U1NC57"/>
<dbReference type="Gene3D" id="3.30.40.10">
    <property type="entry name" value="Zinc/RING finger domain, C3HC4 (zinc finger)"/>
    <property type="match status" value="1"/>
</dbReference>
<dbReference type="Proteomes" id="UP000245207">
    <property type="component" value="Unassembled WGS sequence"/>
</dbReference>